<protein>
    <submittedName>
        <fullName evidence="1">Uncharacterized protein</fullName>
    </submittedName>
</protein>
<gene>
    <name evidence="1" type="ORF">Cch02nite_46460</name>
</gene>
<keyword evidence="2" id="KW-1185">Reference proteome</keyword>
<dbReference type="Proteomes" id="UP000619293">
    <property type="component" value="Unassembled WGS sequence"/>
</dbReference>
<dbReference type="EMBL" id="BONG01000030">
    <property type="protein sequence ID" value="GIF91202.1"/>
    <property type="molecule type" value="Genomic_DNA"/>
</dbReference>
<reference evidence="1 2" key="1">
    <citation type="submission" date="2021-01" db="EMBL/GenBank/DDBJ databases">
        <title>Whole genome shotgun sequence of Catellatospora chokoriensis NBRC 107358.</title>
        <authorList>
            <person name="Komaki H."/>
            <person name="Tamura T."/>
        </authorList>
    </citation>
    <scope>NUCLEOTIDE SEQUENCE [LARGE SCALE GENOMIC DNA]</scope>
    <source>
        <strain evidence="1 2">NBRC 107358</strain>
    </source>
</reference>
<comment type="caution">
    <text evidence="1">The sequence shown here is derived from an EMBL/GenBank/DDBJ whole genome shotgun (WGS) entry which is preliminary data.</text>
</comment>
<accession>A0A8J3JUA3</accession>
<proteinExistence type="predicted"/>
<dbReference type="AlphaFoldDB" id="A0A8J3JUA3"/>
<name>A0A8J3JUA3_9ACTN</name>
<evidence type="ECO:0000313" key="1">
    <source>
        <dbReference type="EMBL" id="GIF91202.1"/>
    </source>
</evidence>
<evidence type="ECO:0000313" key="2">
    <source>
        <dbReference type="Proteomes" id="UP000619293"/>
    </source>
</evidence>
<organism evidence="1 2">
    <name type="scientific">Catellatospora chokoriensis</name>
    <dbReference type="NCBI Taxonomy" id="310353"/>
    <lineage>
        <taxon>Bacteria</taxon>
        <taxon>Bacillati</taxon>
        <taxon>Actinomycetota</taxon>
        <taxon>Actinomycetes</taxon>
        <taxon>Micromonosporales</taxon>
        <taxon>Micromonosporaceae</taxon>
        <taxon>Catellatospora</taxon>
    </lineage>
</organism>
<sequence>MTVGMQPDGNLPSAVSTVDGADPLAKLIESARGWHGVQLGVLGFIGFCGVLKMGAEAPGPDWLQWLATGGSVGAFATALWSIVMVGKVAWPTGDPAAPADPAEMSGQLRSGIRTTIVSVALMAFAGLSAWWPTEQAPSVEVSLGNGGKACGQVAEGAPAGAMWLNTAAGETLEVHLTTVANVRPVASC</sequence>